<protein>
    <submittedName>
        <fullName evidence="1">Uncharacterized protein</fullName>
    </submittedName>
</protein>
<dbReference type="Proteomes" id="UP000033881">
    <property type="component" value="Unassembled WGS sequence"/>
</dbReference>
<dbReference type="EMBL" id="LBWB01000016">
    <property type="protein sequence ID" value="KKR00137.1"/>
    <property type="molecule type" value="Genomic_DNA"/>
</dbReference>
<proteinExistence type="predicted"/>
<evidence type="ECO:0000313" key="1">
    <source>
        <dbReference type="EMBL" id="KKR00137.1"/>
    </source>
</evidence>
<comment type="caution">
    <text evidence="1">The sequence shown here is derived from an EMBL/GenBank/DDBJ whole genome shotgun (WGS) entry which is preliminary data.</text>
</comment>
<sequence>MKYKDFEDFLRKKHADQYTGTDDLMPDDYEDWLMDLSADDFIDFGNEYGKVIKSFMKFHGRISN</sequence>
<dbReference type="STRING" id="1618574.UT24_C0016G0026"/>
<accession>A0A0G0QEL0</accession>
<reference evidence="1 2" key="1">
    <citation type="journal article" date="2015" name="Nature">
        <title>rRNA introns, odd ribosomes, and small enigmatic genomes across a large radiation of phyla.</title>
        <authorList>
            <person name="Brown C.T."/>
            <person name="Hug L.A."/>
            <person name="Thomas B.C."/>
            <person name="Sharon I."/>
            <person name="Castelle C.J."/>
            <person name="Singh A."/>
            <person name="Wilkins M.J."/>
            <person name="Williams K.H."/>
            <person name="Banfield J.F."/>
        </authorList>
    </citation>
    <scope>NUCLEOTIDE SEQUENCE [LARGE SCALE GENOMIC DNA]</scope>
</reference>
<organism evidence="1 2">
    <name type="scientific">Candidatus Woesebacteria bacterium GW2011_GWB1_39_12</name>
    <dbReference type="NCBI Taxonomy" id="1618574"/>
    <lineage>
        <taxon>Bacteria</taxon>
        <taxon>Candidatus Woeseibacteriota</taxon>
    </lineage>
</organism>
<evidence type="ECO:0000313" key="2">
    <source>
        <dbReference type="Proteomes" id="UP000033881"/>
    </source>
</evidence>
<gene>
    <name evidence="1" type="ORF">UT24_C0016G0026</name>
</gene>
<name>A0A0G0QEL0_9BACT</name>
<dbReference type="AlphaFoldDB" id="A0A0G0QEL0"/>